<organism evidence="1 2">
    <name type="scientific">Diphasiastrum complanatum</name>
    <name type="common">Issler's clubmoss</name>
    <name type="synonym">Lycopodium complanatum</name>
    <dbReference type="NCBI Taxonomy" id="34168"/>
    <lineage>
        <taxon>Eukaryota</taxon>
        <taxon>Viridiplantae</taxon>
        <taxon>Streptophyta</taxon>
        <taxon>Embryophyta</taxon>
        <taxon>Tracheophyta</taxon>
        <taxon>Lycopodiopsida</taxon>
        <taxon>Lycopodiales</taxon>
        <taxon>Lycopodiaceae</taxon>
        <taxon>Lycopodioideae</taxon>
        <taxon>Diphasiastrum</taxon>
    </lineage>
</organism>
<reference evidence="2" key="1">
    <citation type="journal article" date="2024" name="Proc. Natl. Acad. Sci. U.S.A.">
        <title>Extraordinary preservation of gene collinearity over three hundred million years revealed in homosporous lycophytes.</title>
        <authorList>
            <person name="Li C."/>
            <person name="Wickell D."/>
            <person name="Kuo L.Y."/>
            <person name="Chen X."/>
            <person name="Nie B."/>
            <person name="Liao X."/>
            <person name="Peng D."/>
            <person name="Ji J."/>
            <person name="Jenkins J."/>
            <person name="Williams M."/>
            <person name="Shu S."/>
            <person name="Plott C."/>
            <person name="Barry K."/>
            <person name="Rajasekar S."/>
            <person name="Grimwood J."/>
            <person name="Han X."/>
            <person name="Sun S."/>
            <person name="Hou Z."/>
            <person name="He W."/>
            <person name="Dai G."/>
            <person name="Sun C."/>
            <person name="Schmutz J."/>
            <person name="Leebens-Mack J.H."/>
            <person name="Li F.W."/>
            <person name="Wang L."/>
        </authorList>
    </citation>
    <scope>NUCLEOTIDE SEQUENCE [LARGE SCALE GENOMIC DNA]</scope>
    <source>
        <strain evidence="2">cv. PW_Plant_1</strain>
    </source>
</reference>
<dbReference type="Proteomes" id="UP001162992">
    <property type="component" value="Chromosome 12"/>
</dbReference>
<protein>
    <submittedName>
        <fullName evidence="1">Uncharacterized protein</fullName>
    </submittedName>
</protein>
<comment type="caution">
    <text evidence="1">The sequence shown here is derived from an EMBL/GenBank/DDBJ whole genome shotgun (WGS) entry which is preliminary data.</text>
</comment>
<gene>
    <name evidence="1" type="ORF">O6H91_12G106500</name>
</gene>
<accession>A0ACC2C5H7</accession>
<proteinExistence type="predicted"/>
<sequence>MEPSSFEILSHLHSKLHQIVETQQKYTIYQREGAAMISRGAWQKSARWLVFCGFSSAEFVLSLLVQDFYHIAPDEVAWEQNIPSESQYSYFSEVDGSNN</sequence>
<evidence type="ECO:0000313" key="1">
    <source>
        <dbReference type="EMBL" id="KAJ7537284.1"/>
    </source>
</evidence>
<dbReference type="EMBL" id="CM055103">
    <property type="protein sequence ID" value="KAJ7537284.1"/>
    <property type="molecule type" value="Genomic_DNA"/>
</dbReference>
<keyword evidence="2" id="KW-1185">Reference proteome</keyword>
<name>A0ACC2C5H7_DIPCM</name>
<evidence type="ECO:0000313" key="2">
    <source>
        <dbReference type="Proteomes" id="UP001162992"/>
    </source>
</evidence>